<dbReference type="InterPro" id="IPR001453">
    <property type="entry name" value="MoaB/Mog_dom"/>
</dbReference>
<comment type="function">
    <text evidence="33">Catalyzes two steps in the biosynthesis of the molybdenum cofactor. In the first step, molybdopterin is adenylated. Subsequently, molybdate is inserted into adenylated molybdopterin and AMP is released.</text>
</comment>
<keyword evidence="16" id="KW-0067">ATP-binding</keyword>
<dbReference type="GO" id="GO:0061598">
    <property type="term" value="F:molybdopterin adenylyltransferase activity"/>
    <property type="evidence" value="ECO:0007669"/>
    <property type="project" value="UniProtKB-UniRule"/>
</dbReference>
<dbReference type="FunFam" id="2.170.190.11:FF:000001">
    <property type="entry name" value="Molybdopterin molybdenumtransferase"/>
    <property type="match status" value="1"/>
</dbReference>
<comment type="similarity">
    <text evidence="7">In the C-terminal section; belongs to the MoeA family.</text>
</comment>
<evidence type="ECO:0000256" key="20">
    <source>
        <dbReference type="ARBA" id="ARBA00023150"/>
    </source>
</evidence>
<dbReference type="InterPro" id="IPR038987">
    <property type="entry name" value="MoeA-like"/>
</dbReference>
<dbReference type="InterPro" id="IPR008284">
    <property type="entry name" value="MoCF_biosynth_CS"/>
</dbReference>
<dbReference type="Gene3D" id="2.170.190.11">
    <property type="entry name" value="Molybdopterin biosynthesis moea protein, domain 3"/>
    <property type="match status" value="1"/>
</dbReference>
<evidence type="ECO:0000256" key="17">
    <source>
        <dbReference type="ARBA" id="ARBA00022842"/>
    </source>
</evidence>
<dbReference type="GO" id="GO:0061599">
    <property type="term" value="F:molybdopterin molybdotransferase activity"/>
    <property type="evidence" value="ECO:0007669"/>
    <property type="project" value="UniProtKB-UniRule"/>
</dbReference>
<evidence type="ECO:0000256" key="25">
    <source>
        <dbReference type="ARBA" id="ARBA00023288"/>
    </source>
</evidence>
<evidence type="ECO:0000256" key="14">
    <source>
        <dbReference type="ARBA" id="ARBA00022723"/>
    </source>
</evidence>
<keyword evidence="23" id="KW-0511">Multifunctional enzyme</keyword>
<keyword evidence="10" id="KW-1003">Cell membrane</keyword>
<keyword evidence="20 33" id="KW-0501">Molybdenum cofactor biosynthesis</keyword>
<dbReference type="CDD" id="cd00887">
    <property type="entry name" value="MoeA"/>
    <property type="match status" value="1"/>
</dbReference>
<dbReference type="GO" id="GO:0046872">
    <property type="term" value="F:metal ion binding"/>
    <property type="evidence" value="ECO:0007669"/>
    <property type="project" value="UniProtKB-UniRule"/>
</dbReference>
<keyword evidence="18" id="KW-0770">Synapse</keyword>
<gene>
    <name evidence="37" type="primary">LOC106165239</name>
</gene>
<evidence type="ECO:0000256" key="22">
    <source>
        <dbReference type="ARBA" id="ARBA00023257"/>
    </source>
</evidence>
<evidence type="ECO:0000259" key="35">
    <source>
        <dbReference type="SMART" id="SM00852"/>
    </source>
</evidence>
<dbReference type="PANTHER" id="PTHR10192">
    <property type="entry name" value="MOLYBDOPTERIN BIOSYNTHESIS PROTEIN"/>
    <property type="match status" value="1"/>
</dbReference>
<dbReference type="GO" id="GO:0097112">
    <property type="term" value="P:gamma-aminobutyric acid receptor clustering"/>
    <property type="evidence" value="ECO:0007669"/>
    <property type="project" value="TreeGrafter"/>
</dbReference>
<dbReference type="InterPro" id="IPR036135">
    <property type="entry name" value="MoeA_linker/N_sf"/>
</dbReference>
<dbReference type="CDD" id="cd00886">
    <property type="entry name" value="MogA_MoaB"/>
    <property type="match status" value="1"/>
</dbReference>
<evidence type="ECO:0000256" key="11">
    <source>
        <dbReference type="ARBA" id="ARBA00022490"/>
    </source>
</evidence>
<dbReference type="GO" id="GO:0005524">
    <property type="term" value="F:ATP binding"/>
    <property type="evidence" value="ECO:0007669"/>
    <property type="project" value="UniProtKB-UniRule"/>
</dbReference>
<evidence type="ECO:0000256" key="16">
    <source>
        <dbReference type="ARBA" id="ARBA00022840"/>
    </source>
</evidence>
<dbReference type="EC" id="2.7.7.75" evidence="8"/>
<keyword evidence="15" id="KW-0547">Nucleotide-binding</keyword>
<evidence type="ECO:0000256" key="2">
    <source>
        <dbReference type="ARBA" id="ARBA00004245"/>
    </source>
</evidence>
<keyword evidence="22" id="KW-0628">Postsynaptic cell membrane</keyword>
<keyword evidence="25" id="KW-0449">Lipoprotein</keyword>
<dbReference type="Gene3D" id="3.90.105.10">
    <property type="entry name" value="Molybdopterin biosynthesis moea protein, domain 2"/>
    <property type="match status" value="1"/>
</dbReference>
<dbReference type="Gene3D" id="2.40.340.10">
    <property type="entry name" value="MoeA, C-terminal, domain IV"/>
    <property type="match status" value="1"/>
</dbReference>
<dbReference type="InterPro" id="IPR036688">
    <property type="entry name" value="MoeA_C_domain_IV_sf"/>
</dbReference>
<name>A0A1S3IKU0_LINAN</name>
<evidence type="ECO:0000256" key="4">
    <source>
        <dbReference type="ARBA" id="ARBA00004514"/>
    </source>
</evidence>
<keyword evidence="12 33" id="KW-0500">Molybdenum</keyword>
<dbReference type="Proteomes" id="UP000085678">
    <property type="component" value="Unplaced"/>
</dbReference>
<evidence type="ECO:0000313" key="36">
    <source>
        <dbReference type="Proteomes" id="UP000085678"/>
    </source>
</evidence>
<dbReference type="OrthoDB" id="4349954at2759"/>
<accession>A0A1S3IKU0</accession>
<dbReference type="NCBIfam" id="NF045515">
    <property type="entry name" value="Glp_gephyrin"/>
    <property type="match status" value="1"/>
</dbReference>
<feature type="domain" description="MoaB/Mog" evidence="35">
    <location>
        <begin position="16"/>
        <end position="163"/>
    </location>
</feature>
<reference evidence="37" key="1">
    <citation type="submission" date="2025-08" db="UniProtKB">
        <authorList>
            <consortium name="RefSeq"/>
        </authorList>
    </citation>
    <scope>IDENTIFICATION</scope>
    <source>
        <tissue evidence="37">Gonads</tissue>
    </source>
</reference>
<keyword evidence="17 33" id="KW-0460">Magnesium</keyword>
<dbReference type="AlphaFoldDB" id="A0A1S3IKU0"/>
<comment type="catalytic activity">
    <reaction evidence="28">
        <text>molybdopterin + ATP + H(+) = adenylyl-molybdopterin + diphosphate</text>
        <dbReference type="Rhea" id="RHEA:31331"/>
        <dbReference type="ChEBI" id="CHEBI:15378"/>
        <dbReference type="ChEBI" id="CHEBI:30616"/>
        <dbReference type="ChEBI" id="CHEBI:33019"/>
        <dbReference type="ChEBI" id="CHEBI:58698"/>
        <dbReference type="ChEBI" id="CHEBI:62727"/>
        <dbReference type="EC" id="2.7.7.75"/>
    </reaction>
    <physiologicalReaction direction="left-to-right" evidence="28">
        <dbReference type="Rhea" id="RHEA:31332"/>
    </physiologicalReaction>
</comment>
<evidence type="ECO:0000256" key="18">
    <source>
        <dbReference type="ARBA" id="ARBA00023018"/>
    </source>
</evidence>
<dbReference type="GO" id="GO:0006777">
    <property type="term" value="P:Mo-molybdopterin cofactor biosynthetic process"/>
    <property type="evidence" value="ECO:0007669"/>
    <property type="project" value="UniProtKB-UniRule"/>
</dbReference>
<feature type="compositionally biased region" description="Basic residues" evidence="34">
    <location>
        <begin position="195"/>
        <end position="207"/>
    </location>
</feature>
<dbReference type="GO" id="GO:0005829">
    <property type="term" value="C:cytosol"/>
    <property type="evidence" value="ECO:0007669"/>
    <property type="project" value="UniProtKB-SubCell"/>
</dbReference>
<dbReference type="FunFam" id="3.40.980.10:FF:000002">
    <property type="entry name" value="Molybdopterin molybdenumtransferase"/>
    <property type="match status" value="1"/>
</dbReference>
<evidence type="ECO:0000256" key="19">
    <source>
        <dbReference type="ARBA" id="ARBA00023136"/>
    </source>
</evidence>
<comment type="catalytic activity">
    <reaction evidence="27">
        <text>adenylyl-molybdopterin + molybdate = Mo-molybdopterin + AMP + H(+)</text>
        <dbReference type="Rhea" id="RHEA:35047"/>
        <dbReference type="ChEBI" id="CHEBI:15378"/>
        <dbReference type="ChEBI" id="CHEBI:36264"/>
        <dbReference type="ChEBI" id="CHEBI:62727"/>
        <dbReference type="ChEBI" id="CHEBI:71302"/>
        <dbReference type="ChEBI" id="CHEBI:456215"/>
        <dbReference type="EC" id="2.10.1.1"/>
    </reaction>
    <physiologicalReaction direction="left-to-right" evidence="27">
        <dbReference type="Rhea" id="RHEA:35048"/>
    </physiologicalReaction>
</comment>
<dbReference type="Gene3D" id="3.40.980.10">
    <property type="entry name" value="MoaB/Mog-like domain"/>
    <property type="match status" value="2"/>
</dbReference>
<evidence type="ECO:0000256" key="8">
    <source>
        <dbReference type="ARBA" id="ARBA00012509"/>
    </source>
</evidence>
<dbReference type="SUPFAM" id="SSF63867">
    <property type="entry name" value="MoeA C-terminal domain-like"/>
    <property type="match status" value="1"/>
</dbReference>
<comment type="subcellular location">
    <subcellularLocation>
        <location evidence="3">Cell projection</location>
        <location evidence="3">Dendrite</location>
    </subcellularLocation>
    <subcellularLocation>
        <location evidence="2">Cytoplasm</location>
        <location evidence="2">Cytoskeleton</location>
    </subcellularLocation>
    <subcellularLocation>
        <location evidence="4">Cytoplasm</location>
        <location evidence="4">Cytosol</location>
    </subcellularLocation>
    <subcellularLocation>
        <location evidence="31">Postsynaptic cell membrane</location>
        <topology evidence="31">Lipid-anchor</topology>
        <orientation evidence="31">Cytoplasmic side</orientation>
    </subcellularLocation>
    <subcellularLocation>
        <location evidence="26">Postsynaptic density</location>
    </subcellularLocation>
</comment>
<evidence type="ECO:0000256" key="34">
    <source>
        <dbReference type="SAM" id="MobiDB-lite"/>
    </source>
</evidence>
<dbReference type="PROSITE" id="PS01078">
    <property type="entry name" value="MOCF_BIOSYNTHESIS_1"/>
    <property type="match status" value="1"/>
</dbReference>
<evidence type="ECO:0000256" key="31">
    <source>
        <dbReference type="ARBA" id="ARBA00060421"/>
    </source>
</evidence>
<evidence type="ECO:0000256" key="28">
    <source>
        <dbReference type="ARBA" id="ARBA00051501"/>
    </source>
</evidence>
<evidence type="ECO:0000256" key="12">
    <source>
        <dbReference type="ARBA" id="ARBA00022505"/>
    </source>
</evidence>
<evidence type="ECO:0000256" key="13">
    <source>
        <dbReference type="ARBA" id="ARBA00022679"/>
    </source>
</evidence>
<comment type="cofactor">
    <cofactor evidence="1 33">
        <name>Mg(2+)</name>
        <dbReference type="ChEBI" id="CHEBI:18420"/>
    </cofactor>
</comment>
<dbReference type="Pfam" id="PF03453">
    <property type="entry name" value="MoeA_N"/>
    <property type="match status" value="1"/>
</dbReference>
<dbReference type="Pfam" id="PF03454">
    <property type="entry name" value="MoeA_C"/>
    <property type="match status" value="1"/>
</dbReference>
<evidence type="ECO:0000256" key="5">
    <source>
        <dbReference type="ARBA" id="ARBA00005046"/>
    </source>
</evidence>
<dbReference type="PROSITE" id="PS01079">
    <property type="entry name" value="MOCF_BIOSYNTHESIS_2"/>
    <property type="match status" value="1"/>
</dbReference>
<keyword evidence="21" id="KW-0206">Cytoskeleton</keyword>
<dbReference type="GeneID" id="106165239"/>
<comment type="pathway">
    <text evidence="5 33">Cofactor biosynthesis; molybdopterin biosynthesis.</text>
</comment>
<keyword evidence="11" id="KW-0963">Cytoplasm</keyword>
<dbReference type="GO" id="GO:0098970">
    <property type="term" value="P:postsynaptic neurotransmitter receptor diffusion trapping"/>
    <property type="evidence" value="ECO:0007669"/>
    <property type="project" value="TreeGrafter"/>
</dbReference>
<dbReference type="EC" id="2.10.1.1" evidence="9"/>
<proteinExistence type="inferred from homology"/>
<evidence type="ECO:0000256" key="9">
    <source>
        <dbReference type="ARBA" id="ARBA00013269"/>
    </source>
</evidence>
<dbReference type="GO" id="GO:0030425">
    <property type="term" value="C:dendrite"/>
    <property type="evidence" value="ECO:0007669"/>
    <property type="project" value="UniProtKB-SubCell"/>
</dbReference>
<dbReference type="InterPro" id="IPR005111">
    <property type="entry name" value="MoeA_C_domain_IV"/>
</dbReference>
<dbReference type="NCBIfam" id="TIGR00177">
    <property type="entry name" value="molyb_syn"/>
    <property type="match status" value="2"/>
</dbReference>
<evidence type="ECO:0000256" key="29">
    <source>
        <dbReference type="ARBA" id="ARBA00055539"/>
    </source>
</evidence>
<dbReference type="Pfam" id="PF00994">
    <property type="entry name" value="MoCF_biosynth"/>
    <property type="match status" value="2"/>
</dbReference>
<comment type="similarity">
    <text evidence="33">Belongs to the MoeA family.</text>
</comment>
<keyword evidence="14 33" id="KW-0479">Metal-binding</keyword>
<protein>
    <recommendedName>
        <fullName evidence="32">Gephyrin</fullName>
        <ecNumber evidence="9">2.10.1.1</ecNumber>
        <ecNumber evidence="8">2.7.7.75</ecNumber>
    </recommendedName>
</protein>
<evidence type="ECO:0000256" key="21">
    <source>
        <dbReference type="ARBA" id="ARBA00023212"/>
    </source>
</evidence>
<evidence type="ECO:0000256" key="7">
    <source>
        <dbReference type="ARBA" id="ARBA00008339"/>
    </source>
</evidence>
<evidence type="ECO:0000256" key="24">
    <source>
        <dbReference type="ARBA" id="ARBA00023273"/>
    </source>
</evidence>
<evidence type="ECO:0000256" key="15">
    <source>
        <dbReference type="ARBA" id="ARBA00022741"/>
    </source>
</evidence>
<dbReference type="GO" id="GO:0072579">
    <property type="term" value="P:glycine receptor clustering"/>
    <property type="evidence" value="ECO:0007669"/>
    <property type="project" value="TreeGrafter"/>
</dbReference>
<dbReference type="GO" id="GO:0007529">
    <property type="term" value="P:establishment of synaptic specificity at neuromuscular junction"/>
    <property type="evidence" value="ECO:0007669"/>
    <property type="project" value="TreeGrafter"/>
</dbReference>
<dbReference type="GO" id="GO:0099634">
    <property type="term" value="C:postsynaptic specialization membrane"/>
    <property type="evidence" value="ECO:0007669"/>
    <property type="project" value="GOC"/>
</dbReference>
<keyword evidence="36" id="KW-1185">Reference proteome</keyword>
<dbReference type="InterPro" id="IPR036425">
    <property type="entry name" value="MoaB/Mog-like_dom_sf"/>
</dbReference>
<feature type="region of interest" description="Disordered" evidence="34">
    <location>
        <begin position="183"/>
        <end position="211"/>
    </location>
</feature>
<dbReference type="FunFam" id="3.40.980.10:FF:000001">
    <property type="entry name" value="Molybdopterin molybdenumtransferase"/>
    <property type="match status" value="1"/>
</dbReference>
<evidence type="ECO:0000256" key="33">
    <source>
        <dbReference type="RuleBase" id="RU365090"/>
    </source>
</evidence>
<organism evidence="36 37">
    <name type="scientific">Lingula anatina</name>
    <name type="common">Brachiopod</name>
    <name type="synonym">Lingula unguis</name>
    <dbReference type="NCBI Taxonomy" id="7574"/>
    <lineage>
        <taxon>Eukaryota</taxon>
        <taxon>Metazoa</taxon>
        <taxon>Spiralia</taxon>
        <taxon>Lophotrochozoa</taxon>
        <taxon>Brachiopoda</taxon>
        <taxon>Linguliformea</taxon>
        <taxon>Lingulata</taxon>
        <taxon>Lingulida</taxon>
        <taxon>Linguloidea</taxon>
        <taxon>Lingulidae</taxon>
        <taxon>Lingula</taxon>
    </lineage>
</organism>
<dbReference type="SUPFAM" id="SSF63882">
    <property type="entry name" value="MoeA N-terminal region -like"/>
    <property type="match status" value="1"/>
</dbReference>
<evidence type="ECO:0000256" key="27">
    <source>
        <dbReference type="ARBA" id="ARBA00050229"/>
    </source>
</evidence>
<comment type="similarity">
    <text evidence="6">In the N-terminal section; belongs to the MoaB/Mog family.</text>
</comment>
<evidence type="ECO:0000256" key="26">
    <source>
        <dbReference type="ARBA" id="ARBA00034105"/>
    </source>
</evidence>
<evidence type="ECO:0000313" key="37">
    <source>
        <dbReference type="RefSeq" id="XP_013398832.1"/>
    </source>
</evidence>
<feature type="domain" description="MoaB/Mog" evidence="35">
    <location>
        <begin position="407"/>
        <end position="550"/>
    </location>
</feature>
<dbReference type="FunFam" id="2.40.340.10:FF:000001">
    <property type="entry name" value="Molybdopterin molybdenumtransferase"/>
    <property type="match status" value="1"/>
</dbReference>
<keyword evidence="19" id="KW-0472">Membrane</keyword>
<keyword evidence="13 33" id="KW-0808">Transferase</keyword>
<evidence type="ECO:0000256" key="1">
    <source>
        <dbReference type="ARBA" id="ARBA00001946"/>
    </source>
</evidence>
<dbReference type="SUPFAM" id="SSF53218">
    <property type="entry name" value="Molybdenum cofactor biosynthesis proteins"/>
    <property type="match status" value="2"/>
</dbReference>
<comment type="function">
    <text evidence="30">Microtubule-associated protein involved in membrane protein-cytoskeleton interactions. It is thought to anchor the inhibitory glycine receptor (GLYR) to subsynaptic microtubules. Acts as a major instructive molecule at inhibitory synapses, where it also clusters GABA type A receptors.</text>
</comment>
<evidence type="ECO:0000256" key="6">
    <source>
        <dbReference type="ARBA" id="ARBA00007589"/>
    </source>
</evidence>
<evidence type="ECO:0000256" key="30">
    <source>
        <dbReference type="ARBA" id="ARBA00059974"/>
    </source>
</evidence>
<dbReference type="GO" id="GO:0005856">
    <property type="term" value="C:cytoskeleton"/>
    <property type="evidence" value="ECO:0007669"/>
    <property type="project" value="UniProtKB-SubCell"/>
</dbReference>
<keyword evidence="24" id="KW-0966">Cell projection</keyword>
<evidence type="ECO:0000256" key="10">
    <source>
        <dbReference type="ARBA" id="ARBA00022475"/>
    </source>
</evidence>
<dbReference type="GO" id="GO:0014069">
    <property type="term" value="C:postsynaptic density"/>
    <property type="evidence" value="ECO:0007669"/>
    <property type="project" value="UniProtKB-SubCell"/>
</dbReference>
<dbReference type="InterPro" id="IPR005110">
    <property type="entry name" value="MoeA_linker/N"/>
</dbReference>
<dbReference type="UniPathway" id="UPA00344"/>
<dbReference type="PANTHER" id="PTHR10192:SF5">
    <property type="entry name" value="GEPHYRIN"/>
    <property type="match status" value="1"/>
</dbReference>
<evidence type="ECO:0000256" key="23">
    <source>
        <dbReference type="ARBA" id="ARBA00023268"/>
    </source>
</evidence>
<dbReference type="SMART" id="SM00852">
    <property type="entry name" value="MoCF_biosynth"/>
    <property type="match status" value="2"/>
</dbReference>
<evidence type="ECO:0000256" key="32">
    <source>
        <dbReference type="ARBA" id="ARBA00073890"/>
    </source>
</evidence>
<comment type="function">
    <text evidence="29">Also has a catalytic activity and catalyzes two steps in the biosynthesis of the molybdenum cofactor. In the first step, molybdopterin is adenylated. Subsequently, molybdate is inserted into adenylated molybdopterin and AMP is released.</text>
</comment>
<dbReference type="RefSeq" id="XP_013398832.1">
    <property type="nucleotide sequence ID" value="XM_013543378.1"/>
</dbReference>
<evidence type="ECO:0000256" key="3">
    <source>
        <dbReference type="ARBA" id="ARBA00004279"/>
    </source>
</evidence>
<sequence length="641" mass="68862">MATSSEMEHGTKIKIGILTASDSCFEGKAEDKSSANLKILIEDKKIIPGKVVVQSCVPDDIEQIKEKLTIWSDALKLDLILTTGGTGFAPRDVTPEATKSILHKEAPGMTIAMIKASLDVTPLAMLSRLVCGTRGSTLIINLPGSKKGSQECLEFVTPAIPHAVDLLQGNKENVVTTHTHLQAETTPSAAPVSHTQHHHQGEHHHLGHQSSVDDTKVALRARESPFPLITVEEAVDMVLSEAPVLGVEKVFYKDALGRILAEDVYAKDPLPPFPASIKDGYAVVAADGAGDRIVLGDSTAGSVPKGEVIPGYCIRISTGAPIPKGADAVVQVEDTKLLKDADEGRTELEISLLQAPVIGQDIRPVGFDIKAGEKILAKGIRLGPSELGLAATVGVVKLMCHMFPVVGVLSTGNELVEPEAKLRPGHIRDSNRTTLLAALKEHGFPTVDLGVAKDRPESLLEHLKNALRRTDVIVTSGGVSMGEKDLLKQVLHVDLQAHMHFGRVFMKPGKPTTFATVTIDDTKKLFFGLPGNPVSAIVTCNLYVIPALNKMSGYPNPRRTVIKAKISSDIQLDSRPEYHRVVLSWREDDPVPWASSTGSQISSRLLSMCSANALLMLPPKTKEQKEMKTGDVAEAIVIGRL</sequence>